<keyword evidence="3 10" id="KW-0963">Cytoplasm</keyword>
<dbReference type="EC" id="6.1.1.19" evidence="10"/>
<dbReference type="NCBIfam" id="TIGR00456">
    <property type="entry name" value="argS"/>
    <property type="match status" value="1"/>
</dbReference>
<feature type="short sequence motif" description="'HIGH' region" evidence="10">
    <location>
        <begin position="136"/>
        <end position="146"/>
    </location>
</feature>
<dbReference type="PROSITE" id="PS00178">
    <property type="entry name" value="AA_TRNA_LIGASE_I"/>
    <property type="match status" value="1"/>
</dbReference>
<evidence type="ECO:0000256" key="10">
    <source>
        <dbReference type="HAMAP-Rule" id="MF_00123"/>
    </source>
</evidence>
<evidence type="ECO:0000256" key="5">
    <source>
        <dbReference type="ARBA" id="ARBA00022741"/>
    </source>
</evidence>
<dbReference type="GO" id="GO:0006420">
    <property type="term" value="P:arginyl-tRNA aminoacylation"/>
    <property type="evidence" value="ECO:0007669"/>
    <property type="project" value="UniProtKB-UniRule"/>
</dbReference>
<dbReference type="AlphaFoldDB" id="A0A1W2AU82"/>
<dbReference type="Gene3D" id="1.10.730.10">
    <property type="entry name" value="Isoleucyl-tRNA Synthetase, Domain 1"/>
    <property type="match status" value="1"/>
</dbReference>
<evidence type="ECO:0000256" key="4">
    <source>
        <dbReference type="ARBA" id="ARBA00022598"/>
    </source>
</evidence>
<dbReference type="InterPro" id="IPR001412">
    <property type="entry name" value="aa-tRNA-synth_I_CS"/>
</dbReference>
<dbReference type="HAMAP" id="MF_00123">
    <property type="entry name" value="Arg_tRNA_synth"/>
    <property type="match status" value="1"/>
</dbReference>
<organism evidence="14 15">
    <name type="scientific">Polynucleobacter kasalickyi</name>
    <dbReference type="NCBI Taxonomy" id="1938817"/>
    <lineage>
        <taxon>Bacteria</taxon>
        <taxon>Pseudomonadati</taxon>
        <taxon>Pseudomonadota</taxon>
        <taxon>Betaproteobacteria</taxon>
        <taxon>Burkholderiales</taxon>
        <taxon>Burkholderiaceae</taxon>
        <taxon>Polynucleobacter</taxon>
    </lineage>
</organism>
<dbReference type="CDD" id="cd07956">
    <property type="entry name" value="Anticodon_Ia_Arg"/>
    <property type="match status" value="1"/>
</dbReference>
<dbReference type="InterPro" id="IPR035684">
    <property type="entry name" value="ArgRS_core"/>
</dbReference>
<dbReference type="GO" id="GO:0004814">
    <property type="term" value="F:arginine-tRNA ligase activity"/>
    <property type="evidence" value="ECO:0007669"/>
    <property type="project" value="UniProtKB-UniRule"/>
</dbReference>
<comment type="subcellular location">
    <subcellularLocation>
        <location evidence="1 10">Cytoplasm</location>
    </subcellularLocation>
</comment>
<dbReference type="Pfam" id="PF05746">
    <property type="entry name" value="DALR_1"/>
    <property type="match status" value="1"/>
</dbReference>
<dbReference type="InterPro" id="IPR005148">
    <property type="entry name" value="Arg-tRNA-synth_N"/>
</dbReference>
<dbReference type="Pfam" id="PF03485">
    <property type="entry name" value="Arg_tRNA_synt_N"/>
    <property type="match status" value="1"/>
</dbReference>
<evidence type="ECO:0000256" key="11">
    <source>
        <dbReference type="RuleBase" id="RU363038"/>
    </source>
</evidence>
<keyword evidence="5 10" id="KW-0547">Nucleotide-binding</keyword>
<sequence>MLVQTQKHLERLIHDGLMQVAQKQQLNQDNLPVARLERPKVAEHGDVATNIAMQIAKSWKMNPKDLASQLVQEIEQLDPQKETISSLEIAGPGFINIRLSNVVKQSVVQQILSQGQSFGILPPQEEPPVLIEFVSANPTGPLHVGHGRQAALGDILASVIQTQGRKVHREFYYNDAGVQIQNLAISTQARINGLEPGMEGWPENAYNGMYIKDIANAYLAGQTISAADLAPVVASKDPQNLENIKRFAVAYLRQEQDIDLRALGVHFDEYYLESSLYSDGSVEKIVSDLTELGKTYELEGALWLRTTEDGDDKDRVMKKTDGTFTYFVPDVAYHASKWARGYHAVINIQGSDHHGTIARVRSGIQGVAAKRSWAVPKDYPQYILHKMVTVLKNGEEVKISKRAGSYVTVRDLIEWSGGVNEDLSESDRIAALEKGKDAVRFFLISRKADTEFVFDIDLALQQNDENPIFYVQYAHARICSILRQWAGDESSLKTVALEKLASKAADDLMRRLSQYPQMLSDAANDLTPHSVAFYLRDLAADFHSFYNSDRVLVDDEELKNARLALLLATKQVLANGLGILGVNAPEKM</sequence>
<keyword evidence="6 10" id="KW-0067">ATP-binding</keyword>
<evidence type="ECO:0000256" key="1">
    <source>
        <dbReference type="ARBA" id="ARBA00004496"/>
    </source>
</evidence>
<evidence type="ECO:0000256" key="8">
    <source>
        <dbReference type="ARBA" id="ARBA00023146"/>
    </source>
</evidence>
<dbReference type="Pfam" id="PF00750">
    <property type="entry name" value="tRNA-synt_1d"/>
    <property type="match status" value="1"/>
</dbReference>
<dbReference type="Gene3D" id="3.40.50.620">
    <property type="entry name" value="HUPs"/>
    <property type="match status" value="1"/>
</dbReference>
<evidence type="ECO:0000259" key="13">
    <source>
        <dbReference type="SMART" id="SM01016"/>
    </source>
</evidence>
<dbReference type="PANTHER" id="PTHR11956">
    <property type="entry name" value="ARGINYL-TRNA SYNTHETASE"/>
    <property type="match status" value="1"/>
</dbReference>
<evidence type="ECO:0000256" key="9">
    <source>
        <dbReference type="ARBA" id="ARBA00049339"/>
    </source>
</evidence>
<feature type="domain" description="DALR anticodon binding" evidence="12">
    <location>
        <begin position="471"/>
        <end position="588"/>
    </location>
</feature>
<dbReference type="SUPFAM" id="SSF47323">
    <property type="entry name" value="Anticodon-binding domain of a subclass of class I aminoacyl-tRNA synthetases"/>
    <property type="match status" value="1"/>
</dbReference>
<gene>
    <name evidence="10" type="primary">argS</name>
    <name evidence="14" type="ORF">SAMN06296008_11081</name>
</gene>
<evidence type="ECO:0000256" key="2">
    <source>
        <dbReference type="ARBA" id="ARBA00005594"/>
    </source>
</evidence>
<dbReference type="RefSeq" id="WP_084284038.1">
    <property type="nucleotide sequence ID" value="NZ_FWXJ01000010.1"/>
</dbReference>
<dbReference type="Gene3D" id="3.30.1360.70">
    <property type="entry name" value="Arginyl tRNA synthetase N-terminal domain"/>
    <property type="match status" value="1"/>
</dbReference>
<reference evidence="14 15" key="1">
    <citation type="submission" date="2017-04" db="EMBL/GenBank/DDBJ databases">
        <authorList>
            <person name="Afonso C.L."/>
            <person name="Miller P.J."/>
            <person name="Scott M.A."/>
            <person name="Spackman E."/>
            <person name="Goraichik I."/>
            <person name="Dimitrov K.M."/>
            <person name="Suarez D.L."/>
            <person name="Swayne D.E."/>
        </authorList>
    </citation>
    <scope>NUCLEOTIDE SEQUENCE [LARGE SCALE GENOMIC DNA]</scope>
    <source>
        <strain evidence="14 15">VK13</strain>
    </source>
</reference>
<evidence type="ECO:0000256" key="6">
    <source>
        <dbReference type="ARBA" id="ARBA00022840"/>
    </source>
</evidence>
<dbReference type="PANTHER" id="PTHR11956:SF5">
    <property type="entry name" value="ARGININE--TRNA LIGASE, CYTOPLASMIC"/>
    <property type="match status" value="1"/>
</dbReference>
<dbReference type="GO" id="GO:0005737">
    <property type="term" value="C:cytoplasm"/>
    <property type="evidence" value="ECO:0007669"/>
    <property type="project" value="UniProtKB-SubCell"/>
</dbReference>
<dbReference type="FunFam" id="1.10.730.10:FF:000008">
    <property type="entry name" value="Arginine--tRNA ligase"/>
    <property type="match status" value="1"/>
</dbReference>
<dbReference type="InterPro" id="IPR009080">
    <property type="entry name" value="tRNAsynth_Ia_anticodon-bd"/>
</dbReference>
<evidence type="ECO:0000313" key="14">
    <source>
        <dbReference type="EMBL" id="SMC64001.1"/>
    </source>
</evidence>
<dbReference type="InterPro" id="IPR036695">
    <property type="entry name" value="Arg-tRNA-synth_N_sf"/>
</dbReference>
<evidence type="ECO:0000256" key="3">
    <source>
        <dbReference type="ARBA" id="ARBA00022490"/>
    </source>
</evidence>
<dbReference type="PRINTS" id="PR01038">
    <property type="entry name" value="TRNASYNTHARG"/>
</dbReference>
<dbReference type="InterPro" id="IPR014729">
    <property type="entry name" value="Rossmann-like_a/b/a_fold"/>
</dbReference>
<dbReference type="CDD" id="cd00671">
    <property type="entry name" value="ArgRS_core"/>
    <property type="match status" value="1"/>
</dbReference>
<comment type="similarity">
    <text evidence="2 10 11">Belongs to the class-I aminoacyl-tRNA synthetase family.</text>
</comment>
<evidence type="ECO:0000259" key="12">
    <source>
        <dbReference type="SMART" id="SM00836"/>
    </source>
</evidence>
<feature type="domain" description="Arginyl tRNA synthetase N-terminal" evidence="13">
    <location>
        <begin position="7"/>
        <end position="99"/>
    </location>
</feature>
<comment type="catalytic activity">
    <reaction evidence="9 10">
        <text>tRNA(Arg) + L-arginine + ATP = L-arginyl-tRNA(Arg) + AMP + diphosphate</text>
        <dbReference type="Rhea" id="RHEA:20301"/>
        <dbReference type="Rhea" id="RHEA-COMP:9658"/>
        <dbReference type="Rhea" id="RHEA-COMP:9673"/>
        <dbReference type="ChEBI" id="CHEBI:30616"/>
        <dbReference type="ChEBI" id="CHEBI:32682"/>
        <dbReference type="ChEBI" id="CHEBI:33019"/>
        <dbReference type="ChEBI" id="CHEBI:78442"/>
        <dbReference type="ChEBI" id="CHEBI:78513"/>
        <dbReference type="ChEBI" id="CHEBI:456215"/>
        <dbReference type="EC" id="6.1.1.19"/>
    </reaction>
</comment>
<dbReference type="GO" id="GO:0005524">
    <property type="term" value="F:ATP binding"/>
    <property type="evidence" value="ECO:0007669"/>
    <property type="project" value="UniProtKB-UniRule"/>
</dbReference>
<dbReference type="STRING" id="1938817.SAMN06296008_11081"/>
<evidence type="ECO:0000313" key="15">
    <source>
        <dbReference type="Proteomes" id="UP000192708"/>
    </source>
</evidence>
<keyword evidence="4 10" id="KW-0436">Ligase</keyword>
<keyword evidence="15" id="KW-1185">Reference proteome</keyword>
<dbReference type="InterPro" id="IPR001278">
    <property type="entry name" value="Arg-tRNA-ligase"/>
</dbReference>
<proteinExistence type="inferred from homology"/>
<dbReference type="SUPFAM" id="SSF55190">
    <property type="entry name" value="Arginyl-tRNA synthetase (ArgRS), N-terminal 'additional' domain"/>
    <property type="match status" value="1"/>
</dbReference>
<accession>A0A1W2AU82</accession>
<keyword evidence="7 10" id="KW-0648">Protein biosynthesis</keyword>
<dbReference type="InterPro" id="IPR008909">
    <property type="entry name" value="DALR_anticod-bd"/>
</dbReference>
<name>A0A1W2AU82_9BURK</name>
<dbReference type="EMBL" id="FWXJ01000010">
    <property type="protein sequence ID" value="SMC64001.1"/>
    <property type="molecule type" value="Genomic_DNA"/>
</dbReference>
<dbReference type="Proteomes" id="UP000192708">
    <property type="component" value="Unassembled WGS sequence"/>
</dbReference>
<evidence type="ECO:0000256" key="7">
    <source>
        <dbReference type="ARBA" id="ARBA00022917"/>
    </source>
</evidence>
<dbReference type="OrthoDB" id="9803211at2"/>
<dbReference type="SMART" id="SM01016">
    <property type="entry name" value="Arg_tRNA_synt_N"/>
    <property type="match status" value="1"/>
</dbReference>
<comment type="subunit">
    <text evidence="10">Monomer.</text>
</comment>
<keyword evidence="8 10" id="KW-0030">Aminoacyl-tRNA synthetase</keyword>
<dbReference type="SUPFAM" id="SSF52374">
    <property type="entry name" value="Nucleotidylyl transferase"/>
    <property type="match status" value="1"/>
</dbReference>
<protein>
    <recommendedName>
        <fullName evidence="10">Arginine--tRNA ligase</fullName>
        <ecNumber evidence="10">6.1.1.19</ecNumber>
    </recommendedName>
    <alternativeName>
        <fullName evidence="10">Arginyl-tRNA synthetase</fullName>
        <shortName evidence="10">ArgRS</shortName>
    </alternativeName>
</protein>
<dbReference type="SMART" id="SM00836">
    <property type="entry name" value="DALR_1"/>
    <property type="match status" value="1"/>
</dbReference>